<sequence length="304" mass="35261">MVSIIIPYYNRPIKLQRAIDSIQNQTYKDFEIIIVDDASDIPFNISPSKNVSYIRCQENKGPGVARNIGLQKAKGEFVVFLDSDDYWNENFLKKSVAELKKYSSVIMVYAIGYSVDENEEEIKELKKVFSKSNKILPTILQYGRPWFTSACVWRKELIKDLKWIEARAWEDYAFDVSAAINCNQIYAINEALVYYDATGIDKLSNQNTYNSALEKNASIKYIAERISTSPFFYDTLIRKHMVKLILNNTIALLVNDVKNYKLYSNNIGMLKVYNGIFMSFLVFIFTHINKKLGLPLLRRLRKKI</sequence>
<dbReference type="EC" id="2.4.-.-" evidence="3"/>
<dbReference type="InterPro" id="IPR050834">
    <property type="entry name" value="Glycosyltransf_2"/>
</dbReference>
<keyword evidence="4" id="KW-1185">Reference proteome</keyword>
<dbReference type="InterPro" id="IPR001173">
    <property type="entry name" value="Glyco_trans_2-like"/>
</dbReference>
<dbReference type="Proteomes" id="UP001268651">
    <property type="component" value="Unassembled WGS sequence"/>
</dbReference>
<dbReference type="Gene3D" id="3.90.550.10">
    <property type="entry name" value="Spore Coat Polysaccharide Biosynthesis Protein SpsA, Chain A"/>
    <property type="match status" value="1"/>
</dbReference>
<dbReference type="InterPro" id="IPR029044">
    <property type="entry name" value="Nucleotide-diphossugar_trans"/>
</dbReference>
<feature type="domain" description="Glycosyltransferase 2-like" evidence="2">
    <location>
        <begin position="3"/>
        <end position="126"/>
    </location>
</feature>
<dbReference type="Pfam" id="PF00535">
    <property type="entry name" value="Glycos_transf_2"/>
    <property type="match status" value="1"/>
</dbReference>
<keyword evidence="1" id="KW-0472">Membrane</keyword>
<protein>
    <submittedName>
        <fullName evidence="3">Glycosyltransferase family 2 protein</fullName>
        <ecNumber evidence="3">2.4.-.-</ecNumber>
    </submittedName>
</protein>
<gene>
    <name evidence="3" type="ORF">RXV94_04795</name>
</gene>
<keyword evidence="3" id="KW-0328">Glycosyltransferase</keyword>
<proteinExistence type="predicted"/>
<dbReference type="PANTHER" id="PTHR43685:SF2">
    <property type="entry name" value="GLYCOSYLTRANSFERASE 2-LIKE DOMAIN-CONTAINING PROTEIN"/>
    <property type="match status" value="1"/>
</dbReference>
<evidence type="ECO:0000256" key="1">
    <source>
        <dbReference type="SAM" id="Phobius"/>
    </source>
</evidence>
<name>A0ABU3U4Y1_9FLAO</name>
<dbReference type="PANTHER" id="PTHR43685">
    <property type="entry name" value="GLYCOSYLTRANSFERASE"/>
    <property type="match status" value="1"/>
</dbReference>
<keyword evidence="1" id="KW-1133">Transmembrane helix</keyword>
<evidence type="ECO:0000313" key="3">
    <source>
        <dbReference type="EMBL" id="MDU8885469.1"/>
    </source>
</evidence>
<dbReference type="CDD" id="cd00761">
    <property type="entry name" value="Glyco_tranf_GTA_type"/>
    <property type="match status" value="1"/>
</dbReference>
<evidence type="ECO:0000313" key="4">
    <source>
        <dbReference type="Proteomes" id="UP001268651"/>
    </source>
</evidence>
<accession>A0ABU3U4Y1</accession>
<evidence type="ECO:0000259" key="2">
    <source>
        <dbReference type="Pfam" id="PF00535"/>
    </source>
</evidence>
<keyword evidence="1" id="KW-0812">Transmembrane</keyword>
<dbReference type="RefSeq" id="WP_316661349.1">
    <property type="nucleotide sequence ID" value="NZ_JAWHTF010000002.1"/>
</dbReference>
<dbReference type="SUPFAM" id="SSF53448">
    <property type="entry name" value="Nucleotide-diphospho-sugar transferases"/>
    <property type="match status" value="1"/>
</dbReference>
<reference evidence="3 4" key="1">
    <citation type="submission" date="2023-10" db="EMBL/GenBank/DDBJ databases">
        <title>Marimonas sp. nov. isolated from tidal mud flat.</title>
        <authorList>
            <person name="Jaincy N.J."/>
            <person name="Srinivasan S."/>
            <person name="Lee S.-S."/>
        </authorList>
    </citation>
    <scope>NUCLEOTIDE SEQUENCE [LARGE SCALE GENOMIC DNA]</scope>
    <source>
        <strain evidence="3 4">MJ-SS3</strain>
    </source>
</reference>
<organism evidence="3 4">
    <name type="scientific">Gilvirhabdus luticola</name>
    <dbReference type="NCBI Taxonomy" id="3079858"/>
    <lineage>
        <taxon>Bacteria</taxon>
        <taxon>Pseudomonadati</taxon>
        <taxon>Bacteroidota</taxon>
        <taxon>Flavobacteriia</taxon>
        <taxon>Flavobacteriales</taxon>
        <taxon>Flavobacteriaceae</taxon>
        <taxon>Gilvirhabdus</taxon>
    </lineage>
</organism>
<dbReference type="EMBL" id="JAWHTF010000002">
    <property type="protein sequence ID" value="MDU8885469.1"/>
    <property type="molecule type" value="Genomic_DNA"/>
</dbReference>
<keyword evidence="3" id="KW-0808">Transferase</keyword>
<comment type="caution">
    <text evidence="3">The sequence shown here is derived from an EMBL/GenBank/DDBJ whole genome shotgun (WGS) entry which is preliminary data.</text>
</comment>
<dbReference type="GO" id="GO:0016757">
    <property type="term" value="F:glycosyltransferase activity"/>
    <property type="evidence" value="ECO:0007669"/>
    <property type="project" value="UniProtKB-KW"/>
</dbReference>
<feature type="transmembrane region" description="Helical" evidence="1">
    <location>
        <begin position="272"/>
        <end position="289"/>
    </location>
</feature>